<evidence type="ECO:0000313" key="1">
    <source>
        <dbReference type="EMBL" id="MFC4377407.1"/>
    </source>
</evidence>
<protein>
    <recommendedName>
        <fullName evidence="3">CdiI immunity protein domain-containing protein</fullName>
    </recommendedName>
</protein>
<keyword evidence="2" id="KW-1185">Reference proteome</keyword>
<proteinExistence type="predicted"/>
<evidence type="ECO:0008006" key="3">
    <source>
        <dbReference type="Google" id="ProtNLM"/>
    </source>
</evidence>
<sequence>MDESDIAYEDGGGEEWLAYSFEADSEGCAYFDEVIDFMCDSFGVSEEEAVARVNVAYKGLRFTGYDILYHNAPADTAKSLMYETWNWWVDEKNAKLKPSPGIEPPE</sequence>
<reference evidence="2" key="1">
    <citation type="journal article" date="2019" name="Int. J. Syst. Evol. Microbiol.">
        <title>The Global Catalogue of Microorganisms (GCM) 10K type strain sequencing project: providing services to taxonomists for standard genome sequencing and annotation.</title>
        <authorList>
            <consortium name="The Broad Institute Genomics Platform"/>
            <consortium name="The Broad Institute Genome Sequencing Center for Infectious Disease"/>
            <person name="Wu L."/>
            <person name="Ma J."/>
        </authorList>
    </citation>
    <scope>NUCLEOTIDE SEQUENCE [LARGE SCALE GENOMIC DNA]</scope>
    <source>
        <strain evidence="2">IBRC-M 10490</strain>
    </source>
</reference>
<gene>
    <name evidence="1" type="ORF">ACFO5K_25325</name>
</gene>
<organism evidence="1 2">
    <name type="scientific">Nocardia halotolerans</name>
    <dbReference type="NCBI Taxonomy" id="1755878"/>
    <lineage>
        <taxon>Bacteria</taxon>
        <taxon>Bacillati</taxon>
        <taxon>Actinomycetota</taxon>
        <taxon>Actinomycetes</taxon>
        <taxon>Mycobacteriales</taxon>
        <taxon>Nocardiaceae</taxon>
        <taxon>Nocardia</taxon>
    </lineage>
</organism>
<comment type="caution">
    <text evidence="1">The sequence shown here is derived from an EMBL/GenBank/DDBJ whole genome shotgun (WGS) entry which is preliminary data.</text>
</comment>
<dbReference type="RefSeq" id="WP_378568023.1">
    <property type="nucleotide sequence ID" value="NZ_JBHSDL010000030.1"/>
</dbReference>
<evidence type="ECO:0000313" key="2">
    <source>
        <dbReference type="Proteomes" id="UP001595844"/>
    </source>
</evidence>
<accession>A0ABV8VP23</accession>
<dbReference type="EMBL" id="JBHSDL010000030">
    <property type="protein sequence ID" value="MFC4377407.1"/>
    <property type="molecule type" value="Genomic_DNA"/>
</dbReference>
<name>A0ABV8VP23_9NOCA</name>
<dbReference type="Proteomes" id="UP001595844">
    <property type="component" value="Unassembled WGS sequence"/>
</dbReference>